<dbReference type="InterPro" id="IPR015813">
    <property type="entry name" value="Pyrv/PenolPyrv_kinase-like_dom"/>
</dbReference>
<organism evidence="15">
    <name type="scientific">Phaeocystis antarctica</name>
    <dbReference type="NCBI Taxonomy" id="33657"/>
    <lineage>
        <taxon>Eukaryota</taxon>
        <taxon>Haptista</taxon>
        <taxon>Haptophyta</taxon>
        <taxon>Prymnesiophyceae</taxon>
        <taxon>Phaeocystales</taxon>
        <taxon>Phaeocystaceae</taxon>
        <taxon>Phaeocystis</taxon>
    </lineage>
</organism>
<evidence type="ECO:0000256" key="7">
    <source>
        <dbReference type="ARBA" id="ARBA00022741"/>
    </source>
</evidence>
<evidence type="ECO:0000313" key="15">
    <source>
        <dbReference type="EMBL" id="CAD8490442.1"/>
    </source>
</evidence>
<dbReference type="UniPathway" id="UPA00109">
    <property type="reaction ID" value="UER00188"/>
</dbReference>
<evidence type="ECO:0000256" key="10">
    <source>
        <dbReference type="ARBA" id="ARBA00022842"/>
    </source>
</evidence>
<protein>
    <recommendedName>
        <fullName evidence="4 13">Pyruvate kinase</fullName>
        <ecNumber evidence="4 13">2.7.1.40</ecNumber>
    </recommendedName>
</protein>
<dbReference type="GO" id="GO:0030955">
    <property type="term" value="F:potassium ion binding"/>
    <property type="evidence" value="ECO:0007669"/>
    <property type="project" value="InterPro"/>
</dbReference>
<evidence type="ECO:0000256" key="4">
    <source>
        <dbReference type="ARBA" id="ARBA00012142"/>
    </source>
</evidence>
<dbReference type="GO" id="GO:0005524">
    <property type="term" value="F:ATP binding"/>
    <property type="evidence" value="ECO:0007669"/>
    <property type="project" value="UniProtKB-KW"/>
</dbReference>
<gene>
    <name evidence="15" type="ORF">PANT1444_LOCUS11186</name>
</gene>
<keyword evidence="8 13" id="KW-0418">Kinase</keyword>
<dbReference type="InterPro" id="IPR011037">
    <property type="entry name" value="Pyrv_Knase-like_insert_dom_sf"/>
</dbReference>
<keyword evidence="12" id="KW-0670">Pyruvate</keyword>
<reference evidence="15" key="1">
    <citation type="submission" date="2021-01" db="EMBL/GenBank/DDBJ databases">
        <authorList>
            <person name="Corre E."/>
            <person name="Pelletier E."/>
            <person name="Niang G."/>
            <person name="Scheremetjew M."/>
            <person name="Finn R."/>
            <person name="Kale V."/>
            <person name="Holt S."/>
            <person name="Cochrane G."/>
            <person name="Meng A."/>
            <person name="Brown T."/>
            <person name="Cohen L."/>
        </authorList>
    </citation>
    <scope>NUCLEOTIDE SEQUENCE</scope>
    <source>
        <strain evidence="15">CCMP1374</strain>
    </source>
</reference>
<dbReference type="GO" id="GO:0000287">
    <property type="term" value="F:magnesium ion binding"/>
    <property type="evidence" value="ECO:0007669"/>
    <property type="project" value="InterPro"/>
</dbReference>
<dbReference type="PRINTS" id="PR01050">
    <property type="entry name" value="PYRUVTKNASE"/>
</dbReference>
<keyword evidence="6" id="KW-0479">Metal-binding</keyword>
<keyword evidence="10 13" id="KW-0460">Magnesium</keyword>
<dbReference type="PANTHER" id="PTHR11817">
    <property type="entry name" value="PYRUVATE KINASE"/>
    <property type="match status" value="1"/>
</dbReference>
<evidence type="ECO:0000256" key="6">
    <source>
        <dbReference type="ARBA" id="ARBA00022723"/>
    </source>
</evidence>
<dbReference type="Gene3D" id="3.20.20.60">
    <property type="entry name" value="Phosphoenolpyruvate-binding domains"/>
    <property type="match status" value="1"/>
</dbReference>
<dbReference type="InterPro" id="IPR015806">
    <property type="entry name" value="Pyrv_Knase_insert_dom_sf"/>
</dbReference>
<proteinExistence type="inferred from homology"/>
<dbReference type="GO" id="GO:0004743">
    <property type="term" value="F:pyruvate kinase activity"/>
    <property type="evidence" value="ECO:0007669"/>
    <property type="project" value="UniProtKB-EC"/>
</dbReference>
<evidence type="ECO:0000256" key="11">
    <source>
        <dbReference type="ARBA" id="ARBA00023152"/>
    </source>
</evidence>
<dbReference type="InterPro" id="IPR001697">
    <property type="entry name" value="Pyr_Knase"/>
</dbReference>
<evidence type="ECO:0000256" key="3">
    <source>
        <dbReference type="ARBA" id="ARBA00008663"/>
    </source>
</evidence>
<dbReference type="AlphaFoldDB" id="A0A7S0ENP3"/>
<comment type="catalytic activity">
    <reaction evidence="13">
        <text>pyruvate + ATP = phosphoenolpyruvate + ADP + H(+)</text>
        <dbReference type="Rhea" id="RHEA:18157"/>
        <dbReference type="ChEBI" id="CHEBI:15361"/>
        <dbReference type="ChEBI" id="CHEBI:15378"/>
        <dbReference type="ChEBI" id="CHEBI:30616"/>
        <dbReference type="ChEBI" id="CHEBI:58702"/>
        <dbReference type="ChEBI" id="CHEBI:456216"/>
        <dbReference type="EC" id="2.7.1.40"/>
    </reaction>
</comment>
<dbReference type="NCBIfam" id="TIGR01064">
    <property type="entry name" value="pyruv_kin"/>
    <property type="match status" value="1"/>
</dbReference>
<feature type="domain" description="Pyruvate kinase barrel" evidence="14">
    <location>
        <begin position="85"/>
        <end position="422"/>
    </location>
</feature>
<evidence type="ECO:0000256" key="2">
    <source>
        <dbReference type="ARBA" id="ARBA00004997"/>
    </source>
</evidence>
<comment type="cofactor">
    <cofactor evidence="1">
        <name>K(+)</name>
        <dbReference type="ChEBI" id="CHEBI:29103"/>
    </cofactor>
</comment>
<comment type="pathway">
    <text evidence="2 13">Carbohydrate degradation; glycolysis; pyruvate from D-glyceraldehyde 3-phosphate: step 5/5.</text>
</comment>
<dbReference type="SUPFAM" id="SSF51621">
    <property type="entry name" value="Phosphoenolpyruvate/pyruvate domain"/>
    <property type="match status" value="1"/>
</dbReference>
<dbReference type="EC" id="2.7.1.40" evidence="4 13"/>
<dbReference type="GO" id="GO:0016301">
    <property type="term" value="F:kinase activity"/>
    <property type="evidence" value="ECO:0007669"/>
    <property type="project" value="UniProtKB-KW"/>
</dbReference>
<sequence>MLVALGLPLGFVATAPSGSSSACARYRSVLDVVVHMNMEATRDGDPTMSASRLTGGTSKFAAQHTNTVLDMGLMVDPIARNCLDRNAKIVSTLGPASFSQEMIEKLVAAGVDIFRLNSSHRRPGQFEELIPWIREAGRKAGRKVEILGDIQGPKFRCSMTEGDQPVPLEGGSTVQLGLCVDDNDLTRPGRVALTPTIEQTALVKGVQPGMTLLFDDGLMEVKMLSRISETEVTCAVIEGGTLKSRKGINVPELQIDCSALTIKDREDAEYLLDVNVHGGVDYIALSFAQCAQDIQDLIDIMDKVGTPLAERPLIIPKIEKPAALRNIDEILALSDGLMVARGDLGVELGLHRVPVAQKFLIRKANVANKFCICATQMMESMITNPVPTRAEVSDVAGAVFDGTDAVMTSGETAMGAYPEKVVQAMGLIIAESEAHAGEVNPSV</sequence>
<evidence type="ECO:0000256" key="5">
    <source>
        <dbReference type="ARBA" id="ARBA00022679"/>
    </source>
</evidence>
<accession>A0A7S0ENP3</accession>
<dbReference type="InterPro" id="IPR040442">
    <property type="entry name" value="Pyrv_kinase-like_dom_sf"/>
</dbReference>
<keyword evidence="11 13" id="KW-0324">Glycolysis</keyword>
<dbReference type="InterPro" id="IPR015793">
    <property type="entry name" value="Pyrv_Knase_brl"/>
</dbReference>
<evidence type="ECO:0000256" key="8">
    <source>
        <dbReference type="ARBA" id="ARBA00022777"/>
    </source>
</evidence>
<dbReference type="Gene3D" id="2.40.33.10">
    <property type="entry name" value="PK beta-barrel domain-like"/>
    <property type="match status" value="1"/>
</dbReference>
<evidence type="ECO:0000256" key="9">
    <source>
        <dbReference type="ARBA" id="ARBA00022840"/>
    </source>
</evidence>
<evidence type="ECO:0000259" key="14">
    <source>
        <dbReference type="Pfam" id="PF00224"/>
    </source>
</evidence>
<name>A0A7S0ENP3_9EUKA</name>
<evidence type="ECO:0000256" key="1">
    <source>
        <dbReference type="ARBA" id="ARBA00001958"/>
    </source>
</evidence>
<evidence type="ECO:0000256" key="12">
    <source>
        <dbReference type="ARBA" id="ARBA00023317"/>
    </source>
</evidence>
<keyword evidence="7" id="KW-0547">Nucleotide-binding</keyword>
<evidence type="ECO:0000256" key="13">
    <source>
        <dbReference type="RuleBase" id="RU000504"/>
    </source>
</evidence>
<keyword evidence="5 13" id="KW-0808">Transferase</keyword>
<dbReference type="EMBL" id="HBEP01019885">
    <property type="protein sequence ID" value="CAD8490442.1"/>
    <property type="molecule type" value="Transcribed_RNA"/>
</dbReference>
<dbReference type="SUPFAM" id="SSF50800">
    <property type="entry name" value="PK beta-barrel domain-like"/>
    <property type="match status" value="1"/>
</dbReference>
<dbReference type="Pfam" id="PF00224">
    <property type="entry name" value="PK"/>
    <property type="match status" value="1"/>
</dbReference>
<comment type="similarity">
    <text evidence="3 13">Belongs to the pyruvate kinase family.</text>
</comment>
<keyword evidence="9" id="KW-0067">ATP-binding</keyword>